<name>A0ABV2KV24_9BACI</name>
<keyword evidence="1" id="KW-1133">Transmembrane helix</keyword>
<proteinExistence type="predicted"/>
<evidence type="ECO:0000313" key="3">
    <source>
        <dbReference type="Proteomes" id="UP001549167"/>
    </source>
</evidence>
<dbReference type="EMBL" id="JBEPMX010000006">
    <property type="protein sequence ID" value="MET3683438.1"/>
    <property type="molecule type" value="Genomic_DNA"/>
</dbReference>
<comment type="caution">
    <text evidence="2">The sequence shown here is derived from an EMBL/GenBank/DDBJ whole genome shotgun (WGS) entry which is preliminary data.</text>
</comment>
<feature type="transmembrane region" description="Helical" evidence="1">
    <location>
        <begin position="39"/>
        <end position="58"/>
    </location>
</feature>
<evidence type="ECO:0000313" key="2">
    <source>
        <dbReference type="EMBL" id="MET3683438.1"/>
    </source>
</evidence>
<feature type="transmembrane region" description="Helical" evidence="1">
    <location>
        <begin position="64"/>
        <end position="83"/>
    </location>
</feature>
<organism evidence="2 3">
    <name type="scientific">Alkalibacillus flavidus</name>
    <dbReference type="NCBI Taxonomy" id="546021"/>
    <lineage>
        <taxon>Bacteria</taxon>
        <taxon>Bacillati</taxon>
        <taxon>Bacillota</taxon>
        <taxon>Bacilli</taxon>
        <taxon>Bacillales</taxon>
        <taxon>Bacillaceae</taxon>
        <taxon>Alkalibacillus</taxon>
    </lineage>
</organism>
<keyword evidence="3" id="KW-1185">Reference proteome</keyword>
<protein>
    <submittedName>
        <fullName evidence="2">Membrane protein YdbT with pleckstrin-like domain</fullName>
    </submittedName>
</protein>
<feature type="transmembrane region" description="Helical" evidence="1">
    <location>
        <begin position="14"/>
        <end position="32"/>
    </location>
</feature>
<evidence type="ECO:0000256" key="1">
    <source>
        <dbReference type="SAM" id="Phobius"/>
    </source>
</evidence>
<keyword evidence="1" id="KW-0472">Membrane</keyword>
<reference evidence="2 3" key="1">
    <citation type="submission" date="2024-06" db="EMBL/GenBank/DDBJ databases">
        <title>Genomic Encyclopedia of Type Strains, Phase IV (KMG-IV): sequencing the most valuable type-strain genomes for metagenomic binning, comparative biology and taxonomic classification.</title>
        <authorList>
            <person name="Goeker M."/>
        </authorList>
    </citation>
    <scope>NUCLEOTIDE SEQUENCE [LARGE SCALE GENOMIC DNA]</scope>
    <source>
        <strain evidence="2 3">DSM 23520</strain>
    </source>
</reference>
<accession>A0ABV2KV24</accession>
<keyword evidence="1" id="KW-0812">Transmembrane</keyword>
<sequence>MKISNLLKINLKPFIYHVCLVLLGTGIIGANWNSARNEAVLITFILMVLLHFAVGFLLTNQHTWYDNLLSVSVILIFNGVLYMYNKVDQTGFQSLMDGIVIVFKFPFLYILGWHGPNYPLLVIFLPSLLLWFGLECKSQFYKLKR</sequence>
<feature type="transmembrane region" description="Helical" evidence="1">
    <location>
        <begin position="118"/>
        <end position="136"/>
    </location>
</feature>
<dbReference type="Proteomes" id="UP001549167">
    <property type="component" value="Unassembled WGS sequence"/>
</dbReference>
<gene>
    <name evidence="2" type="ORF">ABID56_001533</name>
</gene>